<sequence length="251" mass="26761">MSLSPPDYTLLRCLRAEFTKLRGSLALLLCLVAPVAVAALMALIFNRHGGEDLPWRMYLLGNAATWAYFMLPMTITALTVLVAQMEHGPRMWNHLLALPLPRRHIFFAKTGAVMSLCAGMTVVLALLAPALGYLSDAITPDRALTGPVAWGELIGVLSRIYASAWLLVVIQLWAALRWRSFVPPLALGIGGTFVAVAATGSDLGPYFPWLIPTNALASDGSAALTALFIGAVGGAVCTIAMGLHLARRPAT</sequence>
<keyword evidence="3" id="KW-1185">Reference proteome</keyword>
<evidence type="ECO:0000313" key="2">
    <source>
        <dbReference type="EMBL" id="MFC0679369.1"/>
    </source>
</evidence>
<dbReference type="CDD" id="cd21809">
    <property type="entry name" value="ABC-2_lan_permease-like"/>
    <property type="match status" value="1"/>
</dbReference>
<dbReference type="Pfam" id="PF12730">
    <property type="entry name" value="ABC2_membrane_4"/>
    <property type="match status" value="1"/>
</dbReference>
<name>A0ABV6RQW2_9GAMM</name>
<evidence type="ECO:0000256" key="1">
    <source>
        <dbReference type="SAM" id="Phobius"/>
    </source>
</evidence>
<dbReference type="EMBL" id="JBHLTG010000003">
    <property type="protein sequence ID" value="MFC0679369.1"/>
    <property type="molecule type" value="Genomic_DNA"/>
</dbReference>
<organism evidence="2 3">
    <name type="scientific">Lysobacter korlensis</name>
    <dbReference type="NCBI Taxonomy" id="553636"/>
    <lineage>
        <taxon>Bacteria</taxon>
        <taxon>Pseudomonadati</taxon>
        <taxon>Pseudomonadota</taxon>
        <taxon>Gammaproteobacteria</taxon>
        <taxon>Lysobacterales</taxon>
        <taxon>Lysobacteraceae</taxon>
        <taxon>Lysobacter</taxon>
    </lineage>
</organism>
<feature type="transmembrane region" description="Helical" evidence="1">
    <location>
        <begin position="25"/>
        <end position="45"/>
    </location>
</feature>
<accession>A0ABV6RQW2</accession>
<keyword evidence="1" id="KW-0812">Transmembrane</keyword>
<feature type="transmembrane region" description="Helical" evidence="1">
    <location>
        <begin position="106"/>
        <end position="133"/>
    </location>
</feature>
<proteinExistence type="predicted"/>
<dbReference type="Proteomes" id="UP001589896">
    <property type="component" value="Unassembled WGS sequence"/>
</dbReference>
<feature type="transmembrane region" description="Helical" evidence="1">
    <location>
        <begin position="65"/>
        <end position="85"/>
    </location>
</feature>
<reference evidence="2 3" key="1">
    <citation type="submission" date="2024-09" db="EMBL/GenBank/DDBJ databases">
        <authorList>
            <person name="Sun Q."/>
            <person name="Mori K."/>
        </authorList>
    </citation>
    <scope>NUCLEOTIDE SEQUENCE [LARGE SCALE GENOMIC DNA]</scope>
    <source>
        <strain evidence="2 3">KCTC 23076</strain>
    </source>
</reference>
<comment type="caution">
    <text evidence="2">The sequence shown here is derived from an EMBL/GenBank/DDBJ whole genome shotgun (WGS) entry which is preliminary data.</text>
</comment>
<evidence type="ECO:0000313" key="3">
    <source>
        <dbReference type="Proteomes" id="UP001589896"/>
    </source>
</evidence>
<keyword evidence="1" id="KW-0472">Membrane</keyword>
<feature type="transmembrane region" description="Helical" evidence="1">
    <location>
        <begin position="181"/>
        <end position="201"/>
    </location>
</feature>
<feature type="transmembrane region" description="Helical" evidence="1">
    <location>
        <begin position="153"/>
        <end position="174"/>
    </location>
</feature>
<gene>
    <name evidence="2" type="ORF">ACFFGH_16155</name>
</gene>
<dbReference type="RefSeq" id="WP_386670061.1">
    <property type="nucleotide sequence ID" value="NZ_JBHLTG010000003.1"/>
</dbReference>
<feature type="transmembrane region" description="Helical" evidence="1">
    <location>
        <begin position="221"/>
        <end position="246"/>
    </location>
</feature>
<keyword evidence="1" id="KW-1133">Transmembrane helix</keyword>
<protein>
    <submittedName>
        <fullName evidence="2">ABC transporter permease</fullName>
    </submittedName>
</protein>